<feature type="transmembrane region" description="Helical" evidence="1">
    <location>
        <begin position="38"/>
        <end position="57"/>
    </location>
</feature>
<keyword evidence="1" id="KW-0472">Membrane</keyword>
<protein>
    <submittedName>
        <fullName evidence="2">Uncharacterized protein</fullName>
    </submittedName>
</protein>
<accession>A0A6C0C1R5</accession>
<name>A0A6C0C1R5_9ZZZZ</name>
<proteinExistence type="predicted"/>
<dbReference type="AlphaFoldDB" id="A0A6C0C1R5"/>
<keyword evidence="1" id="KW-0812">Transmembrane</keyword>
<organism evidence="2">
    <name type="scientific">viral metagenome</name>
    <dbReference type="NCBI Taxonomy" id="1070528"/>
    <lineage>
        <taxon>unclassified sequences</taxon>
        <taxon>metagenomes</taxon>
        <taxon>organismal metagenomes</taxon>
    </lineage>
</organism>
<keyword evidence="1" id="KW-1133">Transmembrane helix</keyword>
<dbReference type="EMBL" id="MN739302">
    <property type="protein sequence ID" value="QHS97724.1"/>
    <property type="molecule type" value="Genomic_DNA"/>
</dbReference>
<evidence type="ECO:0000256" key="1">
    <source>
        <dbReference type="SAM" id="Phobius"/>
    </source>
</evidence>
<evidence type="ECO:0000313" key="2">
    <source>
        <dbReference type="EMBL" id="QHS97724.1"/>
    </source>
</evidence>
<sequence length="168" mass="18976">MSEAIPQVPLPTTFAERLHSLLAFDCTRISRIIETAQYALIYGLLALLSGFVVDWLFRPLYPLPSKKKIHCDNAIFTRGECLRAVAILLLQVVVSAVLVIYIRKIGELVPFLIQLCPDKYVPHWKVKEVEGELAIALMYVGIQTSLIDTLSTLRQSVAYTRCDREEEA</sequence>
<reference evidence="2" key="1">
    <citation type="journal article" date="2020" name="Nature">
        <title>Giant virus diversity and host interactions through global metagenomics.</title>
        <authorList>
            <person name="Schulz F."/>
            <person name="Roux S."/>
            <person name="Paez-Espino D."/>
            <person name="Jungbluth S."/>
            <person name="Walsh D.A."/>
            <person name="Denef V.J."/>
            <person name="McMahon K.D."/>
            <person name="Konstantinidis K.T."/>
            <person name="Eloe-Fadrosh E.A."/>
            <person name="Kyrpides N.C."/>
            <person name="Woyke T."/>
        </authorList>
    </citation>
    <scope>NUCLEOTIDE SEQUENCE</scope>
    <source>
        <strain evidence="2">GVMAG-M-3300020182-33</strain>
    </source>
</reference>
<feature type="transmembrane region" description="Helical" evidence="1">
    <location>
        <begin position="82"/>
        <end position="102"/>
    </location>
</feature>